<name>A0A6G0YAR1_APHCR</name>
<organism evidence="2 3">
    <name type="scientific">Aphis craccivora</name>
    <name type="common">Cowpea aphid</name>
    <dbReference type="NCBI Taxonomy" id="307492"/>
    <lineage>
        <taxon>Eukaryota</taxon>
        <taxon>Metazoa</taxon>
        <taxon>Ecdysozoa</taxon>
        <taxon>Arthropoda</taxon>
        <taxon>Hexapoda</taxon>
        <taxon>Insecta</taxon>
        <taxon>Pterygota</taxon>
        <taxon>Neoptera</taxon>
        <taxon>Paraneoptera</taxon>
        <taxon>Hemiptera</taxon>
        <taxon>Sternorrhyncha</taxon>
        <taxon>Aphidomorpha</taxon>
        <taxon>Aphidoidea</taxon>
        <taxon>Aphididae</taxon>
        <taxon>Aphidini</taxon>
        <taxon>Aphis</taxon>
        <taxon>Aphis</taxon>
    </lineage>
</organism>
<feature type="region of interest" description="Disordered" evidence="1">
    <location>
        <begin position="237"/>
        <end position="256"/>
    </location>
</feature>
<feature type="compositionally biased region" description="Basic and acidic residues" evidence="1">
    <location>
        <begin position="237"/>
        <end position="247"/>
    </location>
</feature>
<dbReference type="EMBL" id="VUJU01005152">
    <property type="protein sequence ID" value="KAF0752130.1"/>
    <property type="molecule type" value="Genomic_DNA"/>
</dbReference>
<evidence type="ECO:0000313" key="3">
    <source>
        <dbReference type="Proteomes" id="UP000478052"/>
    </source>
</evidence>
<keyword evidence="3" id="KW-1185">Reference proteome</keyword>
<dbReference type="OrthoDB" id="409048at2759"/>
<dbReference type="PANTHER" id="PTHR36688:SF1">
    <property type="entry name" value="ENDONUCLEASE_EXONUCLEASE_PHOSPHATASE DOMAIN-CONTAINING PROTEIN"/>
    <property type="match status" value="1"/>
</dbReference>
<sequence length="376" mass="43040">MTKNNKTVWRLIKKLNGNPITHMADINETANQKGKLIRCRDNEKNSFQLDFTISELNKSLKEMKNGKAPGPEKIMTEQIKQFGTKTKQWLSNFLNSCHDKALVPKTRIKAKQENVSPNKPKTRSGKFYTDRVLNLCQYIKDGYENNNKGCSCRPICNTRYVTMNNKWSRWRNQRNDLPQGSVLAPMLFNIYTNDQPITEETWHFLYVDELAIAAQDITFQESNYATSTSKIVRQKESSKLSGLEKHRTTSLSRGKTSRQQVGKWGAPLNIIRTTGLALCFSTGEYASPVWNQSKHAKHIDTALNETCRLITLCLKATSLKYVYPLAGITPPGDTWQHLLKEQNKLPTKGILCIIRLRKWKEELGAETPVPLMNDYP</sequence>
<dbReference type="InterPro" id="IPR052560">
    <property type="entry name" value="RdDP_mobile_element"/>
</dbReference>
<evidence type="ECO:0000256" key="1">
    <source>
        <dbReference type="SAM" id="MobiDB-lite"/>
    </source>
</evidence>
<gene>
    <name evidence="2" type="ORF">FWK35_00016109</name>
</gene>
<dbReference type="PANTHER" id="PTHR36688">
    <property type="entry name" value="ENDO/EXONUCLEASE/PHOSPHATASE DOMAIN-CONTAINING PROTEIN"/>
    <property type="match status" value="1"/>
</dbReference>
<accession>A0A6G0YAR1</accession>
<reference evidence="2 3" key="1">
    <citation type="submission" date="2019-08" db="EMBL/GenBank/DDBJ databases">
        <title>Whole genome of Aphis craccivora.</title>
        <authorList>
            <person name="Voronova N.V."/>
            <person name="Shulinski R.S."/>
            <person name="Bandarenka Y.V."/>
            <person name="Zhorov D.G."/>
            <person name="Warner D."/>
        </authorList>
    </citation>
    <scope>NUCLEOTIDE SEQUENCE [LARGE SCALE GENOMIC DNA]</scope>
    <source>
        <strain evidence="2">180601</strain>
        <tissue evidence="2">Whole Body</tissue>
    </source>
</reference>
<dbReference type="Proteomes" id="UP000478052">
    <property type="component" value="Unassembled WGS sequence"/>
</dbReference>
<dbReference type="AlphaFoldDB" id="A0A6G0YAR1"/>
<protein>
    <recommendedName>
        <fullName evidence="4">Reverse transcriptase domain-containing protein</fullName>
    </recommendedName>
</protein>
<proteinExistence type="predicted"/>
<evidence type="ECO:0000313" key="2">
    <source>
        <dbReference type="EMBL" id="KAF0752130.1"/>
    </source>
</evidence>
<evidence type="ECO:0008006" key="4">
    <source>
        <dbReference type="Google" id="ProtNLM"/>
    </source>
</evidence>
<comment type="caution">
    <text evidence="2">The sequence shown here is derived from an EMBL/GenBank/DDBJ whole genome shotgun (WGS) entry which is preliminary data.</text>
</comment>